<evidence type="ECO:0000313" key="1">
    <source>
        <dbReference type="EMBL" id="SEK12933.1"/>
    </source>
</evidence>
<comment type="caution">
    <text evidence="1">The sequence shown here is derived from an EMBL/GenBank/DDBJ whole genome shotgun (WGS) entry which is preliminary data.</text>
</comment>
<proteinExistence type="predicted"/>
<reference evidence="1 2" key="1">
    <citation type="submission" date="2016-10" db="EMBL/GenBank/DDBJ databases">
        <authorList>
            <person name="Varghese N."/>
            <person name="Submissions S."/>
        </authorList>
    </citation>
    <scope>NUCLEOTIDE SEQUENCE [LARGE SCALE GENOMIC DNA]</scope>
    <source>
        <strain evidence="1 2">LMG 22274</strain>
    </source>
</reference>
<accession>A0AAQ1JXN8</accession>
<name>A0AAQ1JXN8_9BURK</name>
<dbReference type="EMBL" id="FNZM01000023">
    <property type="protein sequence ID" value="SEK12933.1"/>
    <property type="molecule type" value="Genomic_DNA"/>
</dbReference>
<evidence type="ECO:0008006" key="3">
    <source>
        <dbReference type="Google" id="ProtNLM"/>
    </source>
</evidence>
<sequence length="438" mass="47699">MHITEPLPGDKRARLAFGLDWSAYPEKGAKESRTRYAGDFSATHYVEMKVGTELIGGFCAPGVSAPGEKGELRGAKLYSGAARVAMLERVRAKPAVLVLMQDGAQVHLVHVVRGAVRRDEVIALSAAAKRREEIALQSAKLDLGLTVLVSGDALAPGDERFSPAELLQQKKAGRIKRVPGGIPTSVVLLLALAIAGFAGKQMWGALNPPPVVNTAPSWDQRYEQAMGKVFAGHRPLASQLAPDTLTLLDYIDTNRMGWQFEKAECPPVGSCSLTWQRAGGAFEDFSRSAPAAMQPVTFAPDGLHLYARGPMLPRAANLSVADMKAWPDEQRLIQMLQTPPQRMSIKPLNLQSFGYEVKLEPSRALISEPLPRDERGRALLREGNWEIDGYRWQSPLLAALPSNMTLESLSVKLDTAAPEELGKVGIHFVAKGKYYVVH</sequence>
<dbReference type="Proteomes" id="UP000183529">
    <property type="component" value="Unassembled WGS sequence"/>
</dbReference>
<dbReference type="AlphaFoldDB" id="A0AAQ1JXN8"/>
<protein>
    <recommendedName>
        <fullName evidence="3">Pilin accessory protein (PilO)</fullName>
    </recommendedName>
</protein>
<organism evidence="1 2">
    <name type="scientific">Paraburkholderia tropica</name>
    <dbReference type="NCBI Taxonomy" id="92647"/>
    <lineage>
        <taxon>Bacteria</taxon>
        <taxon>Pseudomonadati</taxon>
        <taxon>Pseudomonadota</taxon>
        <taxon>Betaproteobacteria</taxon>
        <taxon>Burkholderiales</taxon>
        <taxon>Burkholderiaceae</taxon>
        <taxon>Paraburkholderia</taxon>
    </lineage>
</organism>
<evidence type="ECO:0000313" key="2">
    <source>
        <dbReference type="Proteomes" id="UP000183529"/>
    </source>
</evidence>
<dbReference type="RefSeq" id="WP_074987004.1">
    <property type="nucleotide sequence ID" value="NZ_CADFGN010000015.1"/>
</dbReference>
<gene>
    <name evidence="1" type="ORF">SAMN05216550_12328</name>
</gene>